<dbReference type="EMBL" id="JBFDAA010000008">
    <property type="protein sequence ID" value="KAL1129486.1"/>
    <property type="molecule type" value="Genomic_DNA"/>
</dbReference>
<dbReference type="CDD" id="cd01647">
    <property type="entry name" value="RT_LTR"/>
    <property type="match status" value="1"/>
</dbReference>
<comment type="caution">
    <text evidence="2">The sequence shown here is derived from an EMBL/GenBank/DDBJ whole genome shotgun (WGS) entry which is preliminary data.</text>
</comment>
<dbReference type="GO" id="GO:0071897">
    <property type="term" value="P:DNA biosynthetic process"/>
    <property type="evidence" value="ECO:0007669"/>
    <property type="project" value="UniProtKB-ARBA"/>
</dbReference>
<evidence type="ECO:0000313" key="3">
    <source>
        <dbReference type="Proteomes" id="UP001558652"/>
    </source>
</evidence>
<name>A0ABD0YE41_9HEMI</name>
<dbReference type="PANTHER" id="PTHR24559">
    <property type="entry name" value="TRANSPOSON TY3-I GAG-POL POLYPROTEIN"/>
    <property type="match status" value="1"/>
</dbReference>
<feature type="domain" description="Reverse transcriptase" evidence="1">
    <location>
        <begin position="41"/>
        <end position="139"/>
    </location>
</feature>
<dbReference type="InterPro" id="IPR000477">
    <property type="entry name" value="RT_dom"/>
</dbReference>
<organism evidence="2 3">
    <name type="scientific">Ranatra chinensis</name>
    <dbReference type="NCBI Taxonomy" id="642074"/>
    <lineage>
        <taxon>Eukaryota</taxon>
        <taxon>Metazoa</taxon>
        <taxon>Ecdysozoa</taxon>
        <taxon>Arthropoda</taxon>
        <taxon>Hexapoda</taxon>
        <taxon>Insecta</taxon>
        <taxon>Pterygota</taxon>
        <taxon>Neoptera</taxon>
        <taxon>Paraneoptera</taxon>
        <taxon>Hemiptera</taxon>
        <taxon>Heteroptera</taxon>
        <taxon>Panheteroptera</taxon>
        <taxon>Nepomorpha</taxon>
        <taxon>Nepidae</taxon>
        <taxon>Ranatrinae</taxon>
        <taxon>Ranatra</taxon>
    </lineage>
</organism>
<dbReference type="InterPro" id="IPR043128">
    <property type="entry name" value="Rev_trsase/Diguanyl_cyclase"/>
</dbReference>
<keyword evidence="3" id="KW-1185">Reference proteome</keyword>
<dbReference type="SUPFAM" id="SSF56672">
    <property type="entry name" value="DNA/RNA polymerases"/>
    <property type="match status" value="1"/>
</dbReference>
<dbReference type="InterPro" id="IPR043502">
    <property type="entry name" value="DNA/RNA_pol_sf"/>
</dbReference>
<evidence type="ECO:0000259" key="1">
    <source>
        <dbReference type="Pfam" id="PF00078"/>
    </source>
</evidence>
<sequence>MHAELGEMLQAGVVEPTKSSWSSPVVMIRKKNGSYRPCMDYQKVLLSEESKERTAFTVAARGFFQFTRMPFGLHNSPASFQRLIDQVPGLELERHVFVNLDDIIAWSAQFDEHVETLSWVFKKLNDAGLTHSLEKCQFW</sequence>
<dbReference type="Pfam" id="PF00078">
    <property type="entry name" value="RVT_1"/>
    <property type="match status" value="1"/>
</dbReference>
<gene>
    <name evidence="2" type="ORF">AAG570_012431</name>
</gene>
<accession>A0ABD0YE41</accession>
<dbReference type="Gene3D" id="3.10.10.10">
    <property type="entry name" value="HIV Type 1 Reverse Transcriptase, subunit A, domain 1"/>
    <property type="match status" value="2"/>
</dbReference>
<reference evidence="2 3" key="1">
    <citation type="submission" date="2024-07" db="EMBL/GenBank/DDBJ databases">
        <title>Chromosome-level genome assembly of the water stick insect Ranatra chinensis (Heteroptera: Nepidae).</title>
        <authorList>
            <person name="Liu X."/>
        </authorList>
    </citation>
    <scope>NUCLEOTIDE SEQUENCE [LARGE SCALE GENOMIC DNA]</scope>
    <source>
        <strain evidence="2">Cailab_2021Rc</strain>
        <tissue evidence="2">Muscle</tissue>
    </source>
</reference>
<dbReference type="Proteomes" id="UP001558652">
    <property type="component" value="Unassembled WGS sequence"/>
</dbReference>
<dbReference type="PANTHER" id="PTHR24559:SF444">
    <property type="entry name" value="REVERSE TRANSCRIPTASE DOMAIN-CONTAINING PROTEIN"/>
    <property type="match status" value="1"/>
</dbReference>
<evidence type="ECO:0000313" key="2">
    <source>
        <dbReference type="EMBL" id="KAL1129486.1"/>
    </source>
</evidence>
<proteinExistence type="predicted"/>
<protein>
    <recommendedName>
        <fullName evidence="1">Reverse transcriptase domain-containing protein</fullName>
    </recommendedName>
</protein>
<dbReference type="Gene3D" id="3.30.70.270">
    <property type="match status" value="1"/>
</dbReference>
<dbReference type="InterPro" id="IPR053134">
    <property type="entry name" value="RNA-dir_DNA_polymerase"/>
</dbReference>
<dbReference type="AlphaFoldDB" id="A0ABD0YE41"/>